<dbReference type="EMBL" id="CAMAPF010000010">
    <property type="protein sequence ID" value="CAH9062171.1"/>
    <property type="molecule type" value="Genomic_DNA"/>
</dbReference>
<evidence type="ECO:0000313" key="3">
    <source>
        <dbReference type="Proteomes" id="UP001152523"/>
    </source>
</evidence>
<keyword evidence="1" id="KW-1133">Transmembrane helix</keyword>
<name>A0AAV0C188_9ASTE</name>
<keyword evidence="1" id="KW-0812">Transmembrane</keyword>
<organism evidence="2 3">
    <name type="scientific">Cuscuta epithymum</name>
    <dbReference type="NCBI Taxonomy" id="186058"/>
    <lineage>
        <taxon>Eukaryota</taxon>
        <taxon>Viridiplantae</taxon>
        <taxon>Streptophyta</taxon>
        <taxon>Embryophyta</taxon>
        <taxon>Tracheophyta</taxon>
        <taxon>Spermatophyta</taxon>
        <taxon>Magnoliopsida</taxon>
        <taxon>eudicotyledons</taxon>
        <taxon>Gunneridae</taxon>
        <taxon>Pentapetalae</taxon>
        <taxon>asterids</taxon>
        <taxon>lamiids</taxon>
        <taxon>Solanales</taxon>
        <taxon>Convolvulaceae</taxon>
        <taxon>Cuscuteae</taxon>
        <taxon>Cuscuta</taxon>
        <taxon>Cuscuta subgen. Cuscuta</taxon>
    </lineage>
</organism>
<evidence type="ECO:0000256" key="1">
    <source>
        <dbReference type="SAM" id="Phobius"/>
    </source>
</evidence>
<keyword evidence="1" id="KW-0472">Membrane</keyword>
<gene>
    <name evidence="2" type="ORF">CEPIT_LOCUS1803</name>
</gene>
<evidence type="ECO:0000313" key="2">
    <source>
        <dbReference type="EMBL" id="CAH9062171.1"/>
    </source>
</evidence>
<accession>A0AAV0C188</accession>
<protein>
    <submittedName>
        <fullName evidence="2">Uncharacterized protein</fullName>
    </submittedName>
</protein>
<dbReference type="AlphaFoldDB" id="A0AAV0C188"/>
<comment type="caution">
    <text evidence="2">The sequence shown here is derived from an EMBL/GenBank/DDBJ whole genome shotgun (WGS) entry which is preliminary data.</text>
</comment>
<dbReference type="Proteomes" id="UP001152523">
    <property type="component" value="Unassembled WGS sequence"/>
</dbReference>
<reference evidence="2" key="1">
    <citation type="submission" date="2022-07" db="EMBL/GenBank/DDBJ databases">
        <authorList>
            <person name="Macas J."/>
            <person name="Novak P."/>
            <person name="Neumann P."/>
        </authorList>
    </citation>
    <scope>NUCLEOTIDE SEQUENCE</scope>
</reference>
<feature type="transmembrane region" description="Helical" evidence="1">
    <location>
        <begin position="70"/>
        <end position="101"/>
    </location>
</feature>
<keyword evidence="3" id="KW-1185">Reference proteome</keyword>
<sequence length="166" mass="18293">MAFSFVLLGSIGEIPSSGDFGFTRTIIAGVKKMPLEIAVVGLQGIFQDEGLMIRLPLEPSPMMIEAWIQLICQFILFDFILLFLSFLSMNTVVVVFCNFYLSRTLTLGGGDESFALATLSSYRPNTRSANHIALPRVIDSPAGSKVGGWKCFLYLLYLLLNVLLSI</sequence>
<proteinExistence type="predicted"/>